<name>A0A9P5N9V4_GYMJU</name>
<dbReference type="EMBL" id="JADNYJ010000249">
    <property type="protein sequence ID" value="KAF8873010.1"/>
    <property type="molecule type" value="Genomic_DNA"/>
</dbReference>
<evidence type="ECO:0000313" key="3">
    <source>
        <dbReference type="Proteomes" id="UP000724874"/>
    </source>
</evidence>
<dbReference type="Proteomes" id="UP000724874">
    <property type="component" value="Unassembled WGS sequence"/>
</dbReference>
<reference evidence="2" key="1">
    <citation type="submission" date="2020-11" db="EMBL/GenBank/DDBJ databases">
        <authorList>
            <consortium name="DOE Joint Genome Institute"/>
            <person name="Ahrendt S."/>
            <person name="Riley R."/>
            <person name="Andreopoulos W."/>
            <person name="LaButti K."/>
            <person name="Pangilinan J."/>
            <person name="Ruiz-duenas F.J."/>
            <person name="Barrasa J.M."/>
            <person name="Sanchez-Garcia M."/>
            <person name="Camarero S."/>
            <person name="Miyauchi S."/>
            <person name="Serrano A."/>
            <person name="Linde D."/>
            <person name="Babiker R."/>
            <person name="Drula E."/>
            <person name="Ayuso-Fernandez I."/>
            <person name="Pacheco R."/>
            <person name="Padilla G."/>
            <person name="Ferreira P."/>
            <person name="Barriuso J."/>
            <person name="Kellner H."/>
            <person name="Castanera R."/>
            <person name="Alfaro M."/>
            <person name="Ramirez L."/>
            <person name="Pisabarro A.G."/>
            <person name="Kuo A."/>
            <person name="Tritt A."/>
            <person name="Lipzen A."/>
            <person name="He G."/>
            <person name="Yan M."/>
            <person name="Ng V."/>
            <person name="Cullen D."/>
            <person name="Martin F."/>
            <person name="Rosso M.-N."/>
            <person name="Henrissat B."/>
            <person name="Hibbett D."/>
            <person name="Martinez A.T."/>
            <person name="Grigoriev I.V."/>
        </authorList>
    </citation>
    <scope>NUCLEOTIDE SEQUENCE</scope>
    <source>
        <strain evidence="2">AH 44721</strain>
    </source>
</reference>
<evidence type="ECO:0000256" key="1">
    <source>
        <dbReference type="SAM" id="MobiDB-lite"/>
    </source>
</evidence>
<keyword evidence="3" id="KW-1185">Reference proteome</keyword>
<organism evidence="2 3">
    <name type="scientific">Gymnopilus junonius</name>
    <name type="common">Spectacular rustgill mushroom</name>
    <name type="synonym">Gymnopilus spectabilis subsp. junonius</name>
    <dbReference type="NCBI Taxonomy" id="109634"/>
    <lineage>
        <taxon>Eukaryota</taxon>
        <taxon>Fungi</taxon>
        <taxon>Dikarya</taxon>
        <taxon>Basidiomycota</taxon>
        <taxon>Agaricomycotina</taxon>
        <taxon>Agaricomycetes</taxon>
        <taxon>Agaricomycetidae</taxon>
        <taxon>Agaricales</taxon>
        <taxon>Agaricineae</taxon>
        <taxon>Hymenogastraceae</taxon>
        <taxon>Gymnopilus</taxon>
    </lineage>
</organism>
<sequence length="66" mass="7459">MAVDDEMMRPWIPTTSRGQRSKTSECPFMIRPPYSGGLYTRKLNPLSAEVVICRVAGLQRRPPIPV</sequence>
<accession>A0A9P5N9V4</accession>
<proteinExistence type="predicted"/>
<gene>
    <name evidence="2" type="ORF">CPB84DRAFT_1798741</name>
</gene>
<evidence type="ECO:0000313" key="2">
    <source>
        <dbReference type="EMBL" id="KAF8873010.1"/>
    </source>
</evidence>
<dbReference type="AlphaFoldDB" id="A0A9P5N9V4"/>
<comment type="caution">
    <text evidence="2">The sequence shown here is derived from an EMBL/GenBank/DDBJ whole genome shotgun (WGS) entry which is preliminary data.</text>
</comment>
<protein>
    <submittedName>
        <fullName evidence="2">Uncharacterized protein</fullName>
    </submittedName>
</protein>
<feature type="region of interest" description="Disordered" evidence="1">
    <location>
        <begin position="1"/>
        <end position="27"/>
    </location>
</feature>